<feature type="compositionally biased region" description="Gly residues" evidence="1">
    <location>
        <begin position="178"/>
        <end position="198"/>
    </location>
</feature>
<feature type="region of interest" description="Disordered" evidence="1">
    <location>
        <begin position="114"/>
        <end position="142"/>
    </location>
</feature>
<evidence type="ECO:0000313" key="2">
    <source>
        <dbReference type="EMBL" id="KXZ49702.1"/>
    </source>
</evidence>
<keyword evidence="3" id="KW-1185">Reference proteome</keyword>
<organism evidence="2 3">
    <name type="scientific">Gonium pectorale</name>
    <name type="common">Green alga</name>
    <dbReference type="NCBI Taxonomy" id="33097"/>
    <lineage>
        <taxon>Eukaryota</taxon>
        <taxon>Viridiplantae</taxon>
        <taxon>Chlorophyta</taxon>
        <taxon>core chlorophytes</taxon>
        <taxon>Chlorophyceae</taxon>
        <taxon>CS clade</taxon>
        <taxon>Chlamydomonadales</taxon>
        <taxon>Volvocaceae</taxon>
        <taxon>Gonium</taxon>
    </lineage>
</organism>
<sequence length="287" mass="28158">MAAMETELESLRAERVLSQRFRITADTAITQLHAEVQHYKALNGRIMDAVRRAAMRLLSLVVLPAGGGAAPRLASVLLAKLRDKDAVVSDRAVELLAQLPFGLVARVLEGGGGGVGSRPVGHHPHQQHPPTAGPPPPPASPAWVALVQHCVSGLAAAAPEARPTAPGEGSEEPAGEGAVAGGGRGGGKGGRGGGGGGGGVSVRAQNCLKLLKSIVGWLATMAEARVGAGSGGGGGGGGLHPLAALLLPAVAGGGPPEPGQVASLRRAAGVAAALAEAEAAVEAGGNN</sequence>
<feature type="compositionally biased region" description="Pro residues" evidence="1">
    <location>
        <begin position="131"/>
        <end position="140"/>
    </location>
</feature>
<accession>A0A150GIR6</accession>
<comment type="caution">
    <text evidence="2">The sequence shown here is derived from an EMBL/GenBank/DDBJ whole genome shotgun (WGS) entry which is preliminary data.</text>
</comment>
<proteinExistence type="predicted"/>
<dbReference type="EMBL" id="LSYV01000021">
    <property type="protein sequence ID" value="KXZ49702.1"/>
    <property type="molecule type" value="Genomic_DNA"/>
</dbReference>
<dbReference type="AlphaFoldDB" id="A0A150GIR6"/>
<dbReference type="Proteomes" id="UP000075714">
    <property type="component" value="Unassembled WGS sequence"/>
</dbReference>
<gene>
    <name evidence="2" type="ORF">GPECTOR_20g559</name>
</gene>
<protein>
    <submittedName>
        <fullName evidence="2">Uncharacterized protein</fullName>
    </submittedName>
</protein>
<evidence type="ECO:0000313" key="3">
    <source>
        <dbReference type="Proteomes" id="UP000075714"/>
    </source>
</evidence>
<name>A0A150GIR6_GONPE</name>
<feature type="compositionally biased region" description="Low complexity" evidence="1">
    <location>
        <begin position="157"/>
        <end position="168"/>
    </location>
</feature>
<feature type="region of interest" description="Disordered" evidence="1">
    <location>
        <begin position="157"/>
        <end position="198"/>
    </location>
</feature>
<reference evidence="3" key="1">
    <citation type="journal article" date="2016" name="Nat. Commun.">
        <title>The Gonium pectorale genome demonstrates co-option of cell cycle regulation during the evolution of multicellularity.</title>
        <authorList>
            <person name="Hanschen E.R."/>
            <person name="Marriage T.N."/>
            <person name="Ferris P.J."/>
            <person name="Hamaji T."/>
            <person name="Toyoda A."/>
            <person name="Fujiyama A."/>
            <person name="Neme R."/>
            <person name="Noguchi H."/>
            <person name="Minakuchi Y."/>
            <person name="Suzuki M."/>
            <person name="Kawai-Toyooka H."/>
            <person name="Smith D.R."/>
            <person name="Sparks H."/>
            <person name="Anderson J."/>
            <person name="Bakaric R."/>
            <person name="Luria V."/>
            <person name="Karger A."/>
            <person name="Kirschner M.W."/>
            <person name="Durand P.M."/>
            <person name="Michod R.E."/>
            <person name="Nozaki H."/>
            <person name="Olson B.J."/>
        </authorList>
    </citation>
    <scope>NUCLEOTIDE SEQUENCE [LARGE SCALE GENOMIC DNA]</scope>
    <source>
        <strain evidence="3">NIES-2863</strain>
    </source>
</reference>
<evidence type="ECO:0000256" key="1">
    <source>
        <dbReference type="SAM" id="MobiDB-lite"/>
    </source>
</evidence>